<comment type="subcellular location">
    <subcellularLocation>
        <location evidence="1">Cell membrane</location>
        <topology evidence="1">Multi-pass membrane protein</topology>
    </subcellularLocation>
</comment>
<feature type="transmembrane region" description="Helical" evidence="7">
    <location>
        <begin position="221"/>
        <end position="240"/>
    </location>
</feature>
<feature type="transmembrane region" description="Helical" evidence="7">
    <location>
        <begin position="162"/>
        <end position="182"/>
    </location>
</feature>
<feature type="transmembrane region" description="Helical" evidence="7">
    <location>
        <begin position="12"/>
        <end position="33"/>
    </location>
</feature>
<proteinExistence type="inferred from homology"/>
<feature type="transmembrane region" description="Helical" evidence="7">
    <location>
        <begin position="278"/>
        <end position="298"/>
    </location>
</feature>
<dbReference type="EMBL" id="MWWS01000005">
    <property type="protein sequence ID" value="OZG49160.1"/>
    <property type="molecule type" value="Genomic_DNA"/>
</dbReference>
<keyword evidence="5 7" id="KW-1133">Transmembrane helix</keyword>
<dbReference type="InterPro" id="IPR037185">
    <property type="entry name" value="EmrE-like"/>
</dbReference>
<feature type="transmembrane region" description="Helical" evidence="7">
    <location>
        <begin position="45"/>
        <end position="63"/>
    </location>
</feature>
<evidence type="ECO:0000313" key="9">
    <source>
        <dbReference type="EMBL" id="OZG49160.1"/>
    </source>
</evidence>
<dbReference type="GO" id="GO:0005886">
    <property type="term" value="C:plasma membrane"/>
    <property type="evidence" value="ECO:0007669"/>
    <property type="project" value="UniProtKB-SubCell"/>
</dbReference>
<evidence type="ECO:0000256" key="1">
    <source>
        <dbReference type="ARBA" id="ARBA00004651"/>
    </source>
</evidence>
<evidence type="ECO:0000256" key="3">
    <source>
        <dbReference type="ARBA" id="ARBA00022475"/>
    </source>
</evidence>
<dbReference type="InterPro" id="IPR051258">
    <property type="entry name" value="Diverse_Substrate_Transporter"/>
</dbReference>
<evidence type="ECO:0000256" key="5">
    <source>
        <dbReference type="ARBA" id="ARBA00022989"/>
    </source>
</evidence>
<dbReference type="PANTHER" id="PTHR42920">
    <property type="entry name" value="OS03G0707200 PROTEIN-RELATED"/>
    <property type="match status" value="1"/>
</dbReference>
<keyword evidence="6 7" id="KW-0472">Membrane</keyword>
<organism evidence="9 10">
    <name type="scientific">Bombiscardovia coagulans</name>
    <dbReference type="NCBI Taxonomy" id="686666"/>
    <lineage>
        <taxon>Bacteria</taxon>
        <taxon>Bacillati</taxon>
        <taxon>Actinomycetota</taxon>
        <taxon>Actinomycetes</taxon>
        <taxon>Bifidobacteriales</taxon>
        <taxon>Bifidobacteriaceae</taxon>
        <taxon>Bombiscardovia</taxon>
    </lineage>
</organism>
<feature type="transmembrane region" description="Helical" evidence="7">
    <location>
        <begin position="105"/>
        <end position="123"/>
    </location>
</feature>
<feature type="domain" description="EamA" evidence="8">
    <location>
        <begin position="159"/>
        <end position="293"/>
    </location>
</feature>
<comment type="caution">
    <text evidence="9">The sequence shown here is derived from an EMBL/GenBank/DDBJ whole genome shotgun (WGS) entry which is preliminary data.</text>
</comment>
<gene>
    <name evidence="9" type="ORF">BOCO_0969</name>
</gene>
<dbReference type="Proteomes" id="UP000216004">
    <property type="component" value="Unassembled WGS sequence"/>
</dbReference>
<evidence type="ECO:0000256" key="6">
    <source>
        <dbReference type="ARBA" id="ARBA00023136"/>
    </source>
</evidence>
<reference evidence="9 10" key="1">
    <citation type="journal article" date="2017" name="BMC Genomics">
        <title>Comparative genomic and phylogenomic analyses of the Bifidobacteriaceae family.</title>
        <authorList>
            <person name="Lugli G.A."/>
            <person name="Milani C."/>
            <person name="Turroni F."/>
            <person name="Duranti S."/>
            <person name="Mancabelli L."/>
            <person name="Mangifesta M."/>
            <person name="Ferrario C."/>
            <person name="Modesto M."/>
            <person name="Mattarelli P."/>
            <person name="Jiri K."/>
            <person name="van Sinderen D."/>
            <person name="Ventura M."/>
        </authorList>
    </citation>
    <scope>NUCLEOTIDE SEQUENCE [LARGE SCALE GENOMIC DNA]</scope>
    <source>
        <strain evidence="9 10">DSM 22924</strain>
    </source>
</reference>
<feature type="domain" description="EamA" evidence="8">
    <location>
        <begin position="18"/>
        <end position="146"/>
    </location>
</feature>
<evidence type="ECO:0000256" key="4">
    <source>
        <dbReference type="ARBA" id="ARBA00022692"/>
    </source>
</evidence>
<evidence type="ECO:0000313" key="10">
    <source>
        <dbReference type="Proteomes" id="UP000216004"/>
    </source>
</evidence>
<keyword evidence="3" id="KW-1003">Cell membrane</keyword>
<dbReference type="InterPro" id="IPR000620">
    <property type="entry name" value="EamA_dom"/>
</dbReference>
<evidence type="ECO:0000256" key="7">
    <source>
        <dbReference type="SAM" id="Phobius"/>
    </source>
</evidence>
<feature type="transmembrane region" description="Helical" evidence="7">
    <location>
        <begin position="252"/>
        <end position="272"/>
    </location>
</feature>
<dbReference type="OrthoDB" id="9804865at2"/>
<name>A0A261EQM2_9BIFI</name>
<comment type="similarity">
    <text evidence="2">Belongs to the EamA transporter family.</text>
</comment>
<feature type="transmembrane region" description="Helical" evidence="7">
    <location>
        <begin position="189"/>
        <end position="209"/>
    </location>
</feature>
<accession>A0A261EQM2</accession>
<keyword evidence="4 7" id="KW-0812">Transmembrane</keyword>
<sequence length="317" mass="34081">MTSLTSSITRPAPWLARIMLVIAAAAWGAGYTFEKVALRQMSVQWIMGIRLLISVSILTPLMWGKFKRSHPLNLLIPGLLLGVTYWGAFMFQMQGLRTIGPGRNSFLTATYCVLVPFLVWAVAHRRPSLRNFIAALLCIVGVGLISLSPNDSAHLSLSSGDLLTLVGAAFYGANIVLAGGLAKKFDATVLTYYELLIAGILFLIGAVFTEPAPGVSAFQPQVIGSLAYLIVVSTLIAQNLQNIAFSQVPASQGSLILCTESLFGMLISVLVLGEKLTIAHIAGFAVIFSAIVVSETNFNFRRKSTQSNVLPANTHQI</sequence>
<feature type="transmembrane region" description="Helical" evidence="7">
    <location>
        <begin position="132"/>
        <end position="150"/>
    </location>
</feature>
<feature type="transmembrane region" description="Helical" evidence="7">
    <location>
        <begin position="75"/>
        <end position="93"/>
    </location>
</feature>
<evidence type="ECO:0000256" key="2">
    <source>
        <dbReference type="ARBA" id="ARBA00007362"/>
    </source>
</evidence>
<protein>
    <submittedName>
        <fullName evidence="9">Transporter, drug/metabolite exporter family</fullName>
    </submittedName>
</protein>
<dbReference type="AlphaFoldDB" id="A0A261EQM2"/>
<dbReference type="Pfam" id="PF00892">
    <property type="entry name" value="EamA"/>
    <property type="match status" value="2"/>
</dbReference>
<dbReference type="RefSeq" id="WP_094722994.1">
    <property type="nucleotide sequence ID" value="NZ_MWWS01000005.1"/>
</dbReference>
<evidence type="ECO:0000259" key="8">
    <source>
        <dbReference type="Pfam" id="PF00892"/>
    </source>
</evidence>
<dbReference type="SUPFAM" id="SSF103481">
    <property type="entry name" value="Multidrug resistance efflux transporter EmrE"/>
    <property type="match status" value="2"/>
</dbReference>
<dbReference type="PANTHER" id="PTHR42920:SF5">
    <property type="entry name" value="EAMA DOMAIN-CONTAINING PROTEIN"/>
    <property type="match status" value="1"/>
</dbReference>
<keyword evidence="10" id="KW-1185">Reference proteome</keyword>